<dbReference type="SUPFAM" id="SSF52058">
    <property type="entry name" value="L domain-like"/>
    <property type="match status" value="1"/>
</dbReference>
<protein>
    <recommendedName>
        <fullName evidence="8">TMV resistance protein N</fullName>
    </recommendedName>
</protein>
<dbReference type="GO" id="GO:0006952">
    <property type="term" value="P:defense response"/>
    <property type="evidence" value="ECO:0007669"/>
    <property type="project" value="InterPro"/>
</dbReference>
<dbReference type="Proteomes" id="UP001324115">
    <property type="component" value="Unassembled WGS sequence"/>
</dbReference>
<comment type="caution">
    <text evidence="6">The sequence shown here is derived from an EMBL/GenBank/DDBJ whole genome shotgun (WGS) entry which is preliminary data.</text>
</comment>
<keyword evidence="1" id="KW-0433">Leucine-rich repeat</keyword>
<feature type="domain" description="Disease resistance protein Roq1-like winged-helix" evidence="5">
    <location>
        <begin position="58"/>
        <end position="125"/>
    </location>
</feature>
<keyword evidence="2" id="KW-0677">Repeat</keyword>
<accession>A0AAN7GC78</accession>
<dbReference type="Pfam" id="PF20160">
    <property type="entry name" value="C-JID"/>
    <property type="match status" value="1"/>
</dbReference>
<dbReference type="Gene3D" id="3.80.10.10">
    <property type="entry name" value="Ribonuclease Inhibitor"/>
    <property type="match status" value="2"/>
</dbReference>
<dbReference type="Pfam" id="PF07725">
    <property type="entry name" value="LRR_3"/>
    <property type="match status" value="1"/>
</dbReference>
<dbReference type="PRINTS" id="PR00364">
    <property type="entry name" value="DISEASERSIST"/>
</dbReference>
<dbReference type="PANTHER" id="PTHR11017">
    <property type="entry name" value="LEUCINE-RICH REPEAT-CONTAINING PROTEIN"/>
    <property type="match status" value="1"/>
</dbReference>
<feature type="domain" description="C-JID" evidence="4">
    <location>
        <begin position="549"/>
        <end position="692"/>
    </location>
</feature>
<name>A0AAN7GC78_QUERU</name>
<evidence type="ECO:0000256" key="1">
    <source>
        <dbReference type="ARBA" id="ARBA00022614"/>
    </source>
</evidence>
<keyword evidence="7" id="KW-1185">Reference proteome</keyword>
<feature type="region of interest" description="Disordered" evidence="3">
    <location>
        <begin position="697"/>
        <end position="752"/>
    </location>
</feature>
<dbReference type="PANTHER" id="PTHR11017:SF559">
    <property type="entry name" value="DISEASE RESISTANCE PROTEIN CHL1"/>
    <property type="match status" value="1"/>
</dbReference>
<dbReference type="SMART" id="SM00369">
    <property type="entry name" value="LRR_TYP"/>
    <property type="match status" value="4"/>
</dbReference>
<dbReference type="InterPro" id="IPR036390">
    <property type="entry name" value="WH_DNA-bd_sf"/>
</dbReference>
<dbReference type="InterPro" id="IPR042197">
    <property type="entry name" value="Apaf_helical"/>
</dbReference>
<dbReference type="Gene3D" id="1.10.8.430">
    <property type="entry name" value="Helical domain of apoptotic protease-activating factors"/>
    <property type="match status" value="1"/>
</dbReference>
<evidence type="ECO:0000256" key="2">
    <source>
        <dbReference type="ARBA" id="ARBA00022737"/>
    </source>
</evidence>
<evidence type="ECO:0000256" key="3">
    <source>
        <dbReference type="SAM" id="MobiDB-lite"/>
    </source>
</evidence>
<dbReference type="AlphaFoldDB" id="A0AAN7GC78"/>
<evidence type="ECO:0000313" key="6">
    <source>
        <dbReference type="EMBL" id="KAK4607967.1"/>
    </source>
</evidence>
<dbReference type="InterPro" id="IPR011713">
    <property type="entry name" value="Leu-rich_rpt_3"/>
</dbReference>
<dbReference type="EMBL" id="JAXUIC010000001">
    <property type="protein sequence ID" value="KAK4607967.1"/>
    <property type="molecule type" value="Genomic_DNA"/>
</dbReference>
<dbReference type="Pfam" id="PF23282">
    <property type="entry name" value="WHD_ROQ1"/>
    <property type="match status" value="1"/>
</dbReference>
<evidence type="ECO:0000259" key="5">
    <source>
        <dbReference type="Pfam" id="PF23282"/>
    </source>
</evidence>
<dbReference type="InterPro" id="IPR003591">
    <property type="entry name" value="Leu-rich_rpt_typical-subtyp"/>
</dbReference>
<dbReference type="Pfam" id="PF00560">
    <property type="entry name" value="LRR_1"/>
    <property type="match status" value="2"/>
</dbReference>
<proteinExistence type="predicted"/>
<dbReference type="InterPro" id="IPR032675">
    <property type="entry name" value="LRR_dom_sf"/>
</dbReference>
<sequence length="752" mass="84446">MDFVRYANGLPLALEVLGSSLFGRKLDAWRSARDKLEAKPNRGIMEILQISLVGLEDTQRELFLDIACFFKGEHVYCIRDTLESLGHYPDYDIYVLMDKSLITIALDGTLLMHDLLQEMGQDIVCCESPKEPGRRSRLWCYKDVLHVLKNNTGTEFVEGIVLKMPMDKNERLSAEAFSKMKNLRFLKIGYVQPPTSRGPVQLPQGYNKGHVQLPQGLIYLSNELRIIDWHGYPLKSMPTSFQPIKLVELRMHYSGIKKLWKGIMILNELKLIDLSDSQKLIEIPNLSGALNLEKLILQCCTRLCKIHASVGDLKKLIQLDLNGCKNLSSLPNAICSLMSLKTLNLSNCSRLVKLPKNLGNLEGLEELDVSGTSIRELFSSSLLLKNLKKLSIGGCAILLSKPSKKLLNFPILQRSPDPMGMLTHTLSGLSSLTDLNLSYCNLQTVPDAIGSLTFLNYLNLKGNNFICLPKNIIRLSNLYTLFLSGCKDLLSLPELPLNIKYFEAEGCTSLETLPLRPEDVFNPHLYLINCVKLIDNQETCGLGYQNFIIPGSEIPKWFSHQSVRTSLNLQGPSDITGIAVCVVFVIRPHLSLHQPPSEFFEATHWVRLYYSVDGSKNLQGLSVGLSEQFGKIDSYHLWIRYFPIKSKRDQELSQINANRLSQIDVNLMISPEGPGLVVTKWGARLIYEQDVEDLKKDMPMSSSCSITPYEDNLDNSTKDTKTKQSCDDFDGDGVGPSGEGTSNCEEEKKESQ</sequence>
<dbReference type="SUPFAM" id="SSF46785">
    <property type="entry name" value="Winged helix' DNA-binding domain"/>
    <property type="match status" value="1"/>
</dbReference>
<gene>
    <name evidence="6" type="ORF">RGQ29_001688</name>
</gene>
<evidence type="ECO:0008006" key="8">
    <source>
        <dbReference type="Google" id="ProtNLM"/>
    </source>
</evidence>
<evidence type="ECO:0000313" key="7">
    <source>
        <dbReference type="Proteomes" id="UP001324115"/>
    </source>
</evidence>
<dbReference type="InterPro" id="IPR001611">
    <property type="entry name" value="Leu-rich_rpt"/>
</dbReference>
<organism evidence="6 7">
    <name type="scientific">Quercus rubra</name>
    <name type="common">Northern red oak</name>
    <name type="synonym">Quercus borealis</name>
    <dbReference type="NCBI Taxonomy" id="3512"/>
    <lineage>
        <taxon>Eukaryota</taxon>
        <taxon>Viridiplantae</taxon>
        <taxon>Streptophyta</taxon>
        <taxon>Embryophyta</taxon>
        <taxon>Tracheophyta</taxon>
        <taxon>Spermatophyta</taxon>
        <taxon>Magnoliopsida</taxon>
        <taxon>eudicotyledons</taxon>
        <taxon>Gunneridae</taxon>
        <taxon>Pentapetalae</taxon>
        <taxon>rosids</taxon>
        <taxon>fabids</taxon>
        <taxon>Fagales</taxon>
        <taxon>Fagaceae</taxon>
        <taxon>Quercus</taxon>
    </lineage>
</organism>
<dbReference type="InterPro" id="IPR058192">
    <property type="entry name" value="WHD_ROQ1-like"/>
</dbReference>
<evidence type="ECO:0000259" key="4">
    <source>
        <dbReference type="Pfam" id="PF20160"/>
    </source>
</evidence>
<feature type="compositionally biased region" description="Basic and acidic residues" evidence="3">
    <location>
        <begin position="716"/>
        <end position="726"/>
    </location>
</feature>
<dbReference type="InterPro" id="IPR045344">
    <property type="entry name" value="C-JID"/>
</dbReference>
<reference evidence="6 7" key="1">
    <citation type="journal article" date="2023" name="G3 (Bethesda)">
        <title>A haplotype-resolved chromosome-scale genome for Quercus rubra L. provides insights into the genetics of adaptive traits for red oak species.</title>
        <authorList>
            <person name="Kapoor B."/>
            <person name="Jenkins J."/>
            <person name="Schmutz J."/>
            <person name="Zhebentyayeva T."/>
            <person name="Kuelheim C."/>
            <person name="Coggeshall M."/>
            <person name="Heim C."/>
            <person name="Lasky J.R."/>
            <person name="Leites L."/>
            <person name="Islam-Faridi N."/>
            <person name="Romero-Severson J."/>
            <person name="DeLeo V.L."/>
            <person name="Lucas S.M."/>
            <person name="Lazic D."/>
            <person name="Gailing O."/>
            <person name="Carlson J."/>
            <person name="Staton M."/>
        </authorList>
    </citation>
    <scope>NUCLEOTIDE SEQUENCE [LARGE SCALE GENOMIC DNA]</scope>
    <source>
        <strain evidence="6">Pseudo-F2</strain>
    </source>
</reference>
<dbReference type="InterPro" id="IPR044974">
    <property type="entry name" value="Disease_R_plants"/>
</dbReference>